<sequence>MSSPLLIFSSDVTVPDDGVFGLDEKHDAAWDRRFAGEHACASVVHDFRQVRQLNLSVGILWVLQKRGGVVADQDPSPRRRPGVAVGHAGLSESAPCFRAMQGRGTRPPIVGVVLSNLYSSLLRGRGVVKPLFLSSSWDLPP</sequence>
<dbReference type="InParanoid" id="A0A0P0W3R4"/>
<evidence type="ECO:0000313" key="1">
    <source>
        <dbReference type="EMBL" id="BAS86660.1"/>
    </source>
</evidence>
<reference evidence="1 2" key="3">
    <citation type="journal article" date="2013" name="Rice">
        <title>Improvement of the Oryza sativa Nipponbare reference genome using next generation sequence and optical map data.</title>
        <authorList>
            <person name="Kawahara Y."/>
            <person name="de la Bastide M."/>
            <person name="Hamilton J.P."/>
            <person name="Kanamori H."/>
            <person name="McCombie W.R."/>
            <person name="Ouyang S."/>
            <person name="Schwartz D.C."/>
            <person name="Tanaka T."/>
            <person name="Wu J."/>
            <person name="Zhou S."/>
            <person name="Childs K.L."/>
            <person name="Davidson R.M."/>
            <person name="Lin H."/>
            <person name="Quesada-Ocampo L."/>
            <person name="Vaillancourt B."/>
            <person name="Sakai H."/>
            <person name="Lee S.S."/>
            <person name="Kim J."/>
            <person name="Numa H."/>
            <person name="Itoh T."/>
            <person name="Buell C.R."/>
            <person name="Matsumoto T."/>
        </authorList>
    </citation>
    <scope>NUCLEOTIDE SEQUENCE [LARGE SCALE GENOMIC DNA]</scope>
    <source>
        <strain evidence="2">cv. Nipponbare</strain>
    </source>
</reference>
<evidence type="ECO:0000313" key="2">
    <source>
        <dbReference type="Proteomes" id="UP000059680"/>
    </source>
</evidence>
<protein>
    <submittedName>
        <fullName evidence="1">Os03g0779150 protein</fullName>
    </submittedName>
</protein>
<proteinExistence type="predicted"/>
<accession>A0A0P0W3R4</accession>
<keyword evidence="2" id="KW-1185">Reference proteome</keyword>
<reference evidence="2" key="1">
    <citation type="journal article" date="2005" name="Nature">
        <title>The map-based sequence of the rice genome.</title>
        <authorList>
            <consortium name="International rice genome sequencing project (IRGSP)"/>
            <person name="Matsumoto T."/>
            <person name="Wu J."/>
            <person name="Kanamori H."/>
            <person name="Katayose Y."/>
            <person name="Fujisawa M."/>
            <person name="Namiki N."/>
            <person name="Mizuno H."/>
            <person name="Yamamoto K."/>
            <person name="Antonio B.A."/>
            <person name="Baba T."/>
            <person name="Sakata K."/>
            <person name="Nagamura Y."/>
            <person name="Aoki H."/>
            <person name="Arikawa K."/>
            <person name="Arita K."/>
            <person name="Bito T."/>
            <person name="Chiden Y."/>
            <person name="Fujitsuka N."/>
            <person name="Fukunaka R."/>
            <person name="Hamada M."/>
            <person name="Harada C."/>
            <person name="Hayashi A."/>
            <person name="Hijishita S."/>
            <person name="Honda M."/>
            <person name="Hosokawa S."/>
            <person name="Ichikawa Y."/>
            <person name="Idonuma A."/>
            <person name="Iijima M."/>
            <person name="Ikeda M."/>
            <person name="Ikeno M."/>
            <person name="Ito K."/>
            <person name="Ito S."/>
            <person name="Ito T."/>
            <person name="Ito Y."/>
            <person name="Ito Y."/>
            <person name="Iwabuchi A."/>
            <person name="Kamiya K."/>
            <person name="Karasawa W."/>
            <person name="Kurita K."/>
            <person name="Katagiri S."/>
            <person name="Kikuta A."/>
            <person name="Kobayashi H."/>
            <person name="Kobayashi N."/>
            <person name="Machita K."/>
            <person name="Maehara T."/>
            <person name="Masukawa M."/>
            <person name="Mizubayashi T."/>
            <person name="Mukai Y."/>
            <person name="Nagasaki H."/>
            <person name="Nagata Y."/>
            <person name="Naito S."/>
            <person name="Nakashima M."/>
            <person name="Nakama Y."/>
            <person name="Nakamichi Y."/>
            <person name="Nakamura M."/>
            <person name="Meguro A."/>
            <person name="Negishi M."/>
            <person name="Ohta I."/>
            <person name="Ohta T."/>
            <person name="Okamoto M."/>
            <person name="Ono N."/>
            <person name="Saji S."/>
            <person name="Sakaguchi M."/>
            <person name="Sakai K."/>
            <person name="Shibata M."/>
            <person name="Shimokawa T."/>
            <person name="Song J."/>
            <person name="Takazaki Y."/>
            <person name="Terasawa K."/>
            <person name="Tsugane M."/>
            <person name="Tsuji K."/>
            <person name="Ueda S."/>
            <person name="Waki K."/>
            <person name="Yamagata H."/>
            <person name="Yamamoto M."/>
            <person name="Yamamoto S."/>
            <person name="Yamane H."/>
            <person name="Yoshiki S."/>
            <person name="Yoshihara R."/>
            <person name="Yukawa K."/>
            <person name="Zhong H."/>
            <person name="Yano M."/>
            <person name="Yuan Q."/>
            <person name="Ouyang S."/>
            <person name="Liu J."/>
            <person name="Jones K.M."/>
            <person name="Gansberger K."/>
            <person name="Moffat K."/>
            <person name="Hill J."/>
            <person name="Bera J."/>
            <person name="Fadrosh D."/>
            <person name="Jin S."/>
            <person name="Johri S."/>
            <person name="Kim M."/>
            <person name="Overton L."/>
            <person name="Reardon M."/>
            <person name="Tsitrin T."/>
            <person name="Vuong H."/>
            <person name="Weaver B."/>
            <person name="Ciecko A."/>
            <person name="Tallon L."/>
            <person name="Jackson J."/>
            <person name="Pai G."/>
            <person name="Aken S.V."/>
            <person name="Utterback T."/>
            <person name="Reidmuller S."/>
            <person name="Feldblyum T."/>
            <person name="Hsiao J."/>
            <person name="Zismann V."/>
            <person name="Iobst S."/>
            <person name="de Vazeille A.R."/>
            <person name="Buell C.R."/>
            <person name="Ying K."/>
            <person name="Li Y."/>
            <person name="Lu T."/>
            <person name="Huang Y."/>
            <person name="Zhao Q."/>
            <person name="Feng Q."/>
            <person name="Zhang L."/>
            <person name="Zhu J."/>
            <person name="Weng Q."/>
            <person name="Mu J."/>
            <person name="Lu Y."/>
            <person name="Fan D."/>
            <person name="Liu Y."/>
            <person name="Guan J."/>
            <person name="Zhang Y."/>
            <person name="Yu S."/>
            <person name="Liu X."/>
            <person name="Zhang Y."/>
            <person name="Hong G."/>
            <person name="Han B."/>
            <person name="Choisne N."/>
            <person name="Demange N."/>
            <person name="Orjeda G."/>
            <person name="Samain S."/>
            <person name="Cattolico L."/>
            <person name="Pelletier E."/>
            <person name="Couloux A."/>
            <person name="Segurens B."/>
            <person name="Wincker P."/>
            <person name="D'Hont A."/>
            <person name="Scarpelli C."/>
            <person name="Weissenbach J."/>
            <person name="Salanoubat M."/>
            <person name="Quetier F."/>
            <person name="Yu Y."/>
            <person name="Kim H.R."/>
            <person name="Rambo T."/>
            <person name="Currie J."/>
            <person name="Collura K."/>
            <person name="Luo M."/>
            <person name="Yang T."/>
            <person name="Ammiraju J.S.S."/>
            <person name="Engler F."/>
            <person name="Soderlund C."/>
            <person name="Wing R.A."/>
            <person name="Palmer L.E."/>
            <person name="de la Bastide M."/>
            <person name="Spiegel L."/>
            <person name="Nascimento L."/>
            <person name="Zutavern T."/>
            <person name="O'Shaughnessy A."/>
            <person name="Dike S."/>
            <person name="Dedhia N."/>
            <person name="Preston R."/>
            <person name="Balija V."/>
            <person name="McCombie W.R."/>
            <person name="Chow T."/>
            <person name="Chen H."/>
            <person name="Chung M."/>
            <person name="Chen C."/>
            <person name="Shaw J."/>
            <person name="Wu H."/>
            <person name="Hsiao K."/>
            <person name="Chao Y."/>
            <person name="Chu M."/>
            <person name="Cheng C."/>
            <person name="Hour A."/>
            <person name="Lee P."/>
            <person name="Lin S."/>
            <person name="Lin Y."/>
            <person name="Liou J."/>
            <person name="Liu S."/>
            <person name="Hsing Y."/>
            <person name="Raghuvanshi S."/>
            <person name="Mohanty A."/>
            <person name="Bharti A.K."/>
            <person name="Gaur A."/>
            <person name="Gupta V."/>
            <person name="Kumar D."/>
            <person name="Ravi V."/>
            <person name="Vij S."/>
            <person name="Kapur A."/>
            <person name="Khurana P."/>
            <person name="Khurana P."/>
            <person name="Khurana J.P."/>
            <person name="Tyagi A.K."/>
            <person name="Gaikwad K."/>
            <person name="Singh A."/>
            <person name="Dalal V."/>
            <person name="Srivastava S."/>
            <person name="Dixit A."/>
            <person name="Pal A.K."/>
            <person name="Ghazi I.A."/>
            <person name="Yadav M."/>
            <person name="Pandit A."/>
            <person name="Bhargava A."/>
            <person name="Sureshbabu K."/>
            <person name="Batra K."/>
            <person name="Sharma T.R."/>
            <person name="Mohapatra T."/>
            <person name="Singh N.K."/>
            <person name="Messing J."/>
            <person name="Nelson A.B."/>
            <person name="Fuks G."/>
            <person name="Kavchok S."/>
            <person name="Keizer G."/>
            <person name="Linton E."/>
            <person name="Llaca V."/>
            <person name="Song R."/>
            <person name="Tanyolac B."/>
            <person name="Young S."/>
            <person name="Ho-Il K."/>
            <person name="Hahn J.H."/>
            <person name="Sangsakoo G."/>
            <person name="Vanavichit A."/>
            <person name="de Mattos Luiz.A.T."/>
            <person name="Zimmer P.D."/>
            <person name="Malone G."/>
            <person name="Dellagostin O."/>
            <person name="de Oliveira A.C."/>
            <person name="Bevan M."/>
            <person name="Bancroft I."/>
            <person name="Minx P."/>
            <person name="Cordum H."/>
            <person name="Wilson R."/>
            <person name="Cheng Z."/>
            <person name="Jin W."/>
            <person name="Jiang J."/>
            <person name="Leong S.A."/>
            <person name="Iwama H."/>
            <person name="Gojobori T."/>
            <person name="Itoh T."/>
            <person name="Niimura Y."/>
            <person name="Fujii Y."/>
            <person name="Habara T."/>
            <person name="Sakai H."/>
            <person name="Sato Y."/>
            <person name="Wilson G."/>
            <person name="Kumar K."/>
            <person name="McCouch S."/>
            <person name="Juretic N."/>
            <person name="Hoen D."/>
            <person name="Wright S."/>
            <person name="Bruskiewich R."/>
            <person name="Bureau T."/>
            <person name="Miyao A."/>
            <person name="Hirochika H."/>
            <person name="Nishikawa T."/>
            <person name="Kadowaki K."/>
            <person name="Sugiura M."/>
            <person name="Burr B."/>
            <person name="Sasaki T."/>
        </authorList>
    </citation>
    <scope>NUCLEOTIDE SEQUENCE [LARGE SCALE GENOMIC DNA]</scope>
    <source>
        <strain evidence="2">cv. Nipponbare</strain>
    </source>
</reference>
<reference evidence="1 2" key="2">
    <citation type="journal article" date="2013" name="Plant Cell Physiol.">
        <title>Rice Annotation Project Database (RAP-DB): an integrative and interactive database for rice genomics.</title>
        <authorList>
            <person name="Sakai H."/>
            <person name="Lee S.S."/>
            <person name="Tanaka T."/>
            <person name="Numa H."/>
            <person name="Kim J."/>
            <person name="Kawahara Y."/>
            <person name="Wakimoto H."/>
            <person name="Yang C.C."/>
            <person name="Iwamoto M."/>
            <person name="Abe T."/>
            <person name="Yamada Y."/>
            <person name="Muto A."/>
            <person name="Inokuchi H."/>
            <person name="Ikemura T."/>
            <person name="Matsumoto T."/>
            <person name="Sasaki T."/>
            <person name="Itoh T."/>
        </authorList>
    </citation>
    <scope>NUCLEOTIDE SEQUENCE [LARGE SCALE GENOMIC DNA]</scope>
    <source>
        <strain evidence="2">cv. Nipponbare</strain>
    </source>
</reference>
<name>A0A0P0W3R4_ORYSJ</name>
<dbReference type="Proteomes" id="UP000059680">
    <property type="component" value="Chromosome 3"/>
</dbReference>
<dbReference type="PaxDb" id="39947-A0A0P0W3R4"/>
<dbReference type="AlphaFoldDB" id="A0A0P0W3R4"/>
<dbReference type="EMBL" id="AP014959">
    <property type="protein sequence ID" value="BAS86660.1"/>
    <property type="molecule type" value="Genomic_DNA"/>
</dbReference>
<organism evidence="1 2">
    <name type="scientific">Oryza sativa subsp. japonica</name>
    <name type="common">Rice</name>
    <dbReference type="NCBI Taxonomy" id="39947"/>
    <lineage>
        <taxon>Eukaryota</taxon>
        <taxon>Viridiplantae</taxon>
        <taxon>Streptophyta</taxon>
        <taxon>Embryophyta</taxon>
        <taxon>Tracheophyta</taxon>
        <taxon>Spermatophyta</taxon>
        <taxon>Magnoliopsida</taxon>
        <taxon>Liliopsida</taxon>
        <taxon>Poales</taxon>
        <taxon>Poaceae</taxon>
        <taxon>BOP clade</taxon>
        <taxon>Oryzoideae</taxon>
        <taxon>Oryzeae</taxon>
        <taxon>Oryzinae</taxon>
        <taxon>Oryza</taxon>
        <taxon>Oryza sativa</taxon>
    </lineage>
</organism>
<gene>
    <name evidence="1" type="ordered locus">Os03g0779150</name>
    <name evidence="1" type="ORF">OSNPB_030779150</name>
</gene>